<comment type="caution">
    <text evidence="1">The sequence shown here is derived from an EMBL/GenBank/DDBJ whole genome shotgun (WGS) entry which is preliminary data.</text>
</comment>
<accession>A0ABT3FZM1</accession>
<dbReference type="Proteomes" id="UP001165653">
    <property type="component" value="Unassembled WGS sequence"/>
</dbReference>
<protein>
    <submittedName>
        <fullName evidence="1">Uncharacterized protein</fullName>
    </submittedName>
</protein>
<dbReference type="RefSeq" id="WP_264512076.1">
    <property type="nucleotide sequence ID" value="NZ_JAPDDR010000002.1"/>
</dbReference>
<dbReference type="EMBL" id="JAPDDR010000002">
    <property type="protein sequence ID" value="MCW1913042.1"/>
    <property type="molecule type" value="Genomic_DNA"/>
</dbReference>
<name>A0ABT3FZM1_9BACT</name>
<keyword evidence="2" id="KW-1185">Reference proteome</keyword>
<reference evidence="1" key="1">
    <citation type="submission" date="2022-10" db="EMBL/GenBank/DDBJ databases">
        <title>Luteolibacter sp. GHJ8, whole genome shotgun sequencing project.</title>
        <authorList>
            <person name="Zhao G."/>
            <person name="Shen L."/>
        </authorList>
    </citation>
    <scope>NUCLEOTIDE SEQUENCE</scope>
    <source>
        <strain evidence="1">GHJ8</strain>
    </source>
</reference>
<evidence type="ECO:0000313" key="2">
    <source>
        <dbReference type="Proteomes" id="UP001165653"/>
    </source>
</evidence>
<sequence>MPQYIINKNQQPNGDYEVHDKTNGCTYMPKTENQIDLGYHASCHGAVAEAKKRWPKERINGCYHCCKPCHTS</sequence>
<organism evidence="1 2">
    <name type="scientific">Luteolibacter rhizosphaerae</name>
    <dbReference type="NCBI Taxonomy" id="2989719"/>
    <lineage>
        <taxon>Bacteria</taxon>
        <taxon>Pseudomonadati</taxon>
        <taxon>Verrucomicrobiota</taxon>
        <taxon>Verrucomicrobiia</taxon>
        <taxon>Verrucomicrobiales</taxon>
        <taxon>Verrucomicrobiaceae</taxon>
        <taxon>Luteolibacter</taxon>
    </lineage>
</organism>
<evidence type="ECO:0000313" key="1">
    <source>
        <dbReference type="EMBL" id="MCW1913042.1"/>
    </source>
</evidence>
<proteinExistence type="predicted"/>
<gene>
    <name evidence="1" type="ORF">OJ996_05635</name>
</gene>